<evidence type="ECO:0000313" key="4">
    <source>
        <dbReference type="EMBL" id="EAW06618.1"/>
    </source>
</evidence>
<organism evidence="4 5">
    <name type="scientific">Aspergillus clavatus (strain ATCC 1007 / CBS 513.65 / DSM 816 / NCTC 3887 / NRRL 1 / QM 1276 / 107)</name>
    <dbReference type="NCBI Taxonomy" id="344612"/>
    <lineage>
        <taxon>Eukaryota</taxon>
        <taxon>Fungi</taxon>
        <taxon>Dikarya</taxon>
        <taxon>Ascomycota</taxon>
        <taxon>Pezizomycotina</taxon>
        <taxon>Eurotiomycetes</taxon>
        <taxon>Eurotiomycetidae</taxon>
        <taxon>Eurotiales</taxon>
        <taxon>Aspergillaceae</taxon>
        <taxon>Aspergillus</taxon>
        <taxon>Aspergillus subgen. Fumigati</taxon>
    </lineage>
</organism>
<dbReference type="HOGENOM" id="CLU_121070_1_0_1"/>
<dbReference type="EMBL" id="DS027060">
    <property type="protein sequence ID" value="EAW06618.1"/>
    <property type="molecule type" value="Genomic_DNA"/>
</dbReference>
<dbReference type="VEuPathDB" id="FungiDB:ACLA_083130"/>
<name>A1CTI1_ASPCL</name>
<proteinExistence type="predicted"/>
<feature type="compositionally biased region" description="Polar residues" evidence="1">
    <location>
        <begin position="138"/>
        <end position="157"/>
    </location>
</feature>
<dbReference type="OMA" id="MIVLCTI"/>
<feature type="chain" id="PRO_5002633405" evidence="3">
    <location>
        <begin position="23"/>
        <end position="172"/>
    </location>
</feature>
<evidence type="ECO:0000256" key="3">
    <source>
        <dbReference type="SAM" id="SignalP"/>
    </source>
</evidence>
<feature type="compositionally biased region" description="Basic and acidic residues" evidence="1">
    <location>
        <begin position="107"/>
        <end position="135"/>
    </location>
</feature>
<keyword evidence="5" id="KW-1185">Reference proteome</keyword>
<dbReference type="RefSeq" id="XP_001268044.1">
    <property type="nucleotide sequence ID" value="XM_001268043.1"/>
</dbReference>
<gene>
    <name evidence="4" type="ORF">ACLA_083130</name>
</gene>
<keyword evidence="2" id="KW-1133">Transmembrane helix</keyword>
<dbReference type="AlphaFoldDB" id="A1CTI1"/>
<keyword evidence="2" id="KW-0812">Transmembrane</keyword>
<reference evidence="4 5" key="1">
    <citation type="journal article" date="2008" name="PLoS Genet.">
        <title>Genomic islands in the pathogenic filamentous fungus Aspergillus fumigatus.</title>
        <authorList>
            <person name="Fedorova N.D."/>
            <person name="Khaldi N."/>
            <person name="Joardar V.S."/>
            <person name="Maiti R."/>
            <person name="Amedeo P."/>
            <person name="Anderson M.J."/>
            <person name="Crabtree J."/>
            <person name="Silva J.C."/>
            <person name="Badger J.H."/>
            <person name="Albarraq A."/>
            <person name="Angiuoli S."/>
            <person name="Bussey H."/>
            <person name="Bowyer P."/>
            <person name="Cotty P.J."/>
            <person name="Dyer P.S."/>
            <person name="Egan A."/>
            <person name="Galens K."/>
            <person name="Fraser-Liggett C.M."/>
            <person name="Haas B.J."/>
            <person name="Inman J.M."/>
            <person name="Kent R."/>
            <person name="Lemieux S."/>
            <person name="Malavazi I."/>
            <person name="Orvis J."/>
            <person name="Roemer T."/>
            <person name="Ronning C.M."/>
            <person name="Sundaram J.P."/>
            <person name="Sutton G."/>
            <person name="Turner G."/>
            <person name="Venter J.C."/>
            <person name="White O.R."/>
            <person name="Whitty B.R."/>
            <person name="Youngman P."/>
            <person name="Wolfe K.H."/>
            <person name="Goldman G.H."/>
            <person name="Wortman J.R."/>
            <person name="Jiang B."/>
            <person name="Denning D.W."/>
            <person name="Nierman W.C."/>
        </authorList>
    </citation>
    <scope>NUCLEOTIDE SEQUENCE [LARGE SCALE GENOMIC DNA]</scope>
    <source>
        <strain evidence="5">ATCC 1007 / CBS 513.65 / DSM 816 / NCTC 3887 / NRRL 1</strain>
    </source>
</reference>
<feature type="region of interest" description="Disordered" evidence="1">
    <location>
        <begin position="100"/>
        <end position="172"/>
    </location>
</feature>
<accession>A1CTI1</accession>
<dbReference type="eggNOG" id="ENOG502T00Z">
    <property type="taxonomic scope" value="Eukaryota"/>
</dbReference>
<keyword evidence="3" id="KW-0732">Signal</keyword>
<evidence type="ECO:0000313" key="5">
    <source>
        <dbReference type="Proteomes" id="UP000006701"/>
    </source>
</evidence>
<sequence length="172" mass="18828">MSSAAVFYHCAVFALLLAQSNAQETDYAEIQNEAGASGPESDSVGFSTKGMIALCTIVGVVVVIGLSSTALFFIAKKRQWEMRETMRRSARQVTQAIKTPLTPRFPKISDPHKRNQTKERKDPKGHEFSDLEKGLKSAKSNNCSVTVTTGETDQNSEGKARGWGSFFAFSRS</sequence>
<evidence type="ECO:0000256" key="2">
    <source>
        <dbReference type="SAM" id="Phobius"/>
    </source>
</evidence>
<protein>
    <submittedName>
        <fullName evidence="4">Uncharacterized protein</fullName>
    </submittedName>
</protein>
<dbReference type="OrthoDB" id="5425637at2759"/>
<dbReference type="Proteomes" id="UP000006701">
    <property type="component" value="Unassembled WGS sequence"/>
</dbReference>
<dbReference type="KEGG" id="act:ACLA_083130"/>
<dbReference type="GeneID" id="4699780"/>
<feature type="signal peptide" evidence="3">
    <location>
        <begin position="1"/>
        <end position="22"/>
    </location>
</feature>
<evidence type="ECO:0000256" key="1">
    <source>
        <dbReference type="SAM" id="MobiDB-lite"/>
    </source>
</evidence>
<feature type="transmembrane region" description="Helical" evidence="2">
    <location>
        <begin position="51"/>
        <end position="74"/>
    </location>
</feature>
<keyword evidence="2" id="KW-0472">Membrane</keyword>